<evidence type="ECO:0000313" key="3">
    <source>
        <dbReference type="Proteomes" id="UP000504636"/>
    </source>
</evidence>
<accession>A0A6A6YPE9</accession>
<dbReference type="AlphaFoldDB" id="A0A6A6YPE9"/>
<evidence type="ECO:0000313" key="2">
    <source>
        <dbReference type="EMBL" id="KAF2810398.1"/>
    </source>
</evidence>
<proteinExistence type="predicted"/>
<reference evidence="4" key="2">
    <citation type="submission" date="2020-04" db="EMBL/GenBank/DDBJ databases">
        <authorList>
            <consortium name="NCBI Genome Project"/>
        </authorList>
    </citation>
    <scope>NUCLEOTIDE SEQUENCE</scope>
    <source>
        <strain evidence="4">CBS 304.34</strain>
    </source>
</reference>
<dbReference type="OrthoDB" id="6359816at2759"/>
<gene>
    <name evidence="2 4" type="ORF">BDZ99DRAFT_462972</name>
</gene>
<reference evidence="2 4" key="1">
    <citation type="journal article" date="2020" name="Stud. Mycol.">
        <title>101 Dothideomycetes genomes: a test case for predicting lifestyles and emergence of pathogens.</title>
        <authorList>
            <person name="Haridas S."/>
            <person name="Albert R."/>
            <person name="Binder M."/>
            <person name="Bloem J."/>
            <person name="Labutti K."/>
            <person name="Salamov A."/>
            <person name="Andreopoulos B."/>
            <person name="Baker S."/>
            <person name="Barry K."/>
            <person name="Bills G."/>
            <person name="Bluhm B."/>
            <person name="Cannon C."/>
            <person name="Castanera R."/>
            <person name="Culley D."/>
            <person name="Daum C."/>
            <person name="Ezra D."/>
            <person name="Gonzalez J."/>
            <person name="Henrissat B."/>
            <person name="Kuo A."/>
            <person name="Liang C."/>
            <person name="Lipzen A."/>
            <person name="Lutzoni F."/>
            <person name="Magnuson J."/>
            <person name="Mondo S."/>
            <person name="Nolan M."/>
            <person name="Ohm R."/>
            <person name="Pangilinan J."/>
            <person name="Park H.-J."/>
            <person name="Ramirez L."/>
            <person name="Alfaro M."/>
            <person name="Sun H."/>
            <person name="Tritt A."/>
            <person name="Yoshinaga Y."/>
            <person name="Zwiers L.-H."/>
            <person name="Turgeon B."/>
            <person name="Goodwin S."/>
            <person name="Spatafora J."/>
            <person name="Crous P."/>
            <person name="Grigoriev I."/>
        </authorList>
    </citation>
    <scope>NUCLEOTIDE SEQUENCE</scope>
    <source>
        <strain evidence="2 4">CBS 304.34</strain>
    </source>
</reference>
<feature type="compositionally biased region" description="Polar residues" evidence="1">
    <location>
        <begin position="42"/>
        <end position="62"/>
    </location>
</feature>
<sequence length="299" mass="32919">MPANRPQSGNLGQQWVGLFGQKQAQPQSSGGLFGGGALFNSVPEQVPSQPSGLFGGPTTTPLVHQPEDPSSGILQSKPAQSVTSGAEPTRAKSPGKENEPEGPHLKHSFLDLLQTGKYSDYTIMTDTHKWNVHMAILASKAGDLVPKDAAPGGTVNYKRWDRIIMDRVVEFIYSGDYDTYVEPNTFAEVSYGTTIDALKKKKKLPLRYHLFFFAAGIGYSIPGLAELALEKVKQHFEGSEFVEAEARSCYIWNVDMAFRSEFHPYWPDEFPMTKLDTRMCNCLKEVAIAQGVSASLFHA</sequence>
<dbReference type="RefSeq" id="XP_033577362.1">
    <property type="nucleotide sequence ID" value="XM_033719971.1"/>
</dbReference>
<dbReference type="Proteomes" id="UP000504636">
    <property type="component" value="Unplaced"/>
</dbReference>
<name>A0A6A6YPE9_9PEZI</name>
<feature type="compositionally biased region" description="Polar residues" evidence="1">
    <location>
        <begin position="72"/>
        <end position="86"/>
    </location>
</feature>
<evidence type="ECO:0000256" key="1">
    <source>
        <dbReference type="SAM" id="MobiDB-lite"/>
    </source>
</evidence>
<dbReference type="InterPro" id="IPR011333">
    <property type="entry name" value="SKP1/BTB/POZ_sf"/>
</dbReference>
<dbReference type="GeneID" id="54460864"/>
<dbReference type="EMBL" id="MU003700">
    <property type="protein sequence ID" value="KAF2810398.1"/>
    <property type="molecule type" value="Genomic_DNA"/>
</dbReference>
<feature type="region of interest" description="Disordered" evidence="1">
    <location>
        <begin position="1"/>
        <end position="104"/>
    </location>
</feature>
<evidence type="ECO:0008006" key="5">
    <source>
        <dbReference type="Google" id="ProtNLM"/>
    </source>
</evidence>
<feature type="compositionally biased region" description="Basic and acidic residues" evidence="1">
    <location>
        <begin position="94"/>
        <end position="104"/>
    </location>
</feature>
<organism evidence="2">
    <name type="scientific">Mytilinidion resinicola</name>
    <dbReference type="NCBI Taxonomy" id="574789"/>
    <lineage>
        <taxon>Eukaryota</taxon>
        <taxon>Fungi</taxon>
        <taxon>Dikarya</taxon>
        <taxon>Ascomycota</taxon>
        <taxon>Pezizomycotina</taxon>
        <taxon>Dothideomycetes</taxon>
        <taxon>Pleosporomycetidae</taxon>
        <taxon>Mytilinidiales</taxon>
        <taxon>Mytilinidiaceae</taxon>
        <taxon>Mytilinidion</taxon>
    </lineage>
</organism>
<feature type="compositionally biased region" description="Polar residues" evidence="1">
    <location>
        <begin position="1"/>
        <end position="13"/>
    </location>
</feature>
<dbReference type="Gene3D" id="3.30.710.10">
    <property type="entry name" value="Potassium Channel Kv1.1, Chain A"/>
    <property type="match status" value="1"/>
</dbReference>
<reference evidence="4" key="3">
    <citation type="submission" date="2025-04" db="UniProtKB">
        <authorList>
            <consortium name="RefSeq"/>
        </authorList>
    </citation>
    <scope>IDENTIFICATION</scope>
    <source>
        <strain evidence="4">CBS 304.34</strain>
    </source>
</reference>
<keyword evidence="3" id="KW-1185">Reference proteome</keyword>
<evidence type="ECO:0000313" key="4">
    <source>
        <dbReference type="RefSeq" id="XP_033577362.1"/>
    </source>
</evidence>
<protein>
    <recommendedName>
        <fullName evidence="5">BTB domain-containing protein</fullName>
    </recommendedName>
</protein>